<evidence type="ECO:0000259" key="2">
    <source>
        <dbReference type="Pfam" id="PF04069"/>
    </source>
</evidence>
<dbReference type="PROSITE" id="PS51257">
    <property type="entry name" value="PROKAR_LIPOPROTEIN"/>
    <property type="match status" value="1"/>
</dbReference>
<evidence type="ECO:0000313" key="3">
    <source>
        <dbReference type="EMBL" id="MBB6629816.1"/>
    </source>
</evidence>
<dbReference type="Proteomes" id="UP000523955">
    <property type="component" value="Unassembled WGS sequence"/>
</dbReference>
<proteinExistence type="predicted"/>
<gene>
    <name evidence="3" type="ORF">H5V45_21035</name>
</gene>
<dbReference type="GO" id="GO:0043190">
    <property type="term" value="C:ATP-binding cassette (ABC) transporter complex"/>
    <property type="evidence" value="ECO:0007669"/>
    <property type="project" value="InterPro"/>
</dbReference>
<dbReference type="AlphaFoldDB" id="A0A7X0VCI9"/>
<dbReference type="RefSeq" id="WP_185255033.1">
    <property type="nucleotide sequence ID" value="NZ_JACKXE010000002.1"/>
</dbReference>
<dbReference type="CDD" id="cd13606">
    <property type="entry name" value="PBP2_ProX_like"/>
    <property type="match status" value="1"/>
</dbReference>
<dbReference type="GO" id="GO:0022857">
    <property type="term" value="F:transmembrane transporter activity"/>
    <property type="evidence" value="ECO:0007669"/>
    <property type="project" value="InterPro"/>
</dbReference>
<evidence type="ECO:0000313" key="4">
    <source>
        <dbReference type="Proteomes" id="UP000523955"/>
    </source>
</evidence>
<dbReference type="SUPFAM" id="SSF53850">
    <property type="entry name" value="Periplasmic binding protein-like II"/>
    <property type="match status" value="1"/>
</dbReference>
<keyword evidence="1" id="KW-0732">Signal</keyword>
<reference evidence="3 4" key="1">
    <citation type="submission" date="2020-08" db="EMBL/GenBank/DDBJ databases">
        <authorList>
            <person name="Seo M.-J."/>
        </authorList>
    </citation>
    <scope>NUCLEOTIDE SEQUENCE [LARGE SCALE GENOMIC DNA]</scope>
    <source>
        <strain evidence="3 4">KIGAM211</strain>
    </source>
</reference>
<feature type="domain" description="ABC-type glycine betaine transport system substrate-binding" evidence="2">
    <location>
        <begin position="44"/>
        <end position="305"/>
    </location>
</feature>
<name>A0A7X0VCI9_9ACTN</name>
<accession>A0A7X0VCI9</accession>
<organism evidence="3 4">
    <name type="scientific">Nocardioides luti</name>
    <dbReference type="NCBI Taxonomy" id="2761101"/>
    <lineage>
        <taxon>Bacteria</taxon>
        <taxon>Bacillati</taxon>
        <taxon>Actinomycetota</taxon>
        <taxon>Actinomycetes</taxon>
        <taxon>Propionibacteriales</taxon>
        <taxon>Nocardioidaceae</taxon>
        <taxon>Nocardioides</taxon>
    </lineage>
</organism>
<protein>
    <submittedName>
        <fullName evidence="3">ABC transporter substrate-binding protein</fullName>
    </submittedName>
</protein>
<comment type="caution">
    <text evidence="3">The sequence shown here is derived from an EMBL/GenBank/DDBJ whole genome shotgun (WGS) entry which is preliminary data.</text>
</comment>
<dbReference type="Gene3D" id="3.40.190.120">
    <property type="entry name" value="Osmoprotection protein (prox), domain 2"/>
    <property type="match status" value="1"/>
</dbReference>
<feature type="chain" id="PRO_5039257132" evidence="1">
    <location>
        <begin position="31"/>
        <end position="309"/>
    </location>
</feature>
<dbReference type="Pfam" id="PF04069">
    <property type="entry name" value="OpuAC"/>
    <property type="match status" value="1"/>
</dbReference>
<keyword evidence="4" id="KW-1185">Reference proteome</keyword>
<feature type="signal peptide" evidence="1">
    <location>
        <begin position="1"/>
        <end position="30"/>
    </location>
</feature>
<dbReference type="InterPro" id="IPR007210">
    <property type="entry name" value="ABC_Gly_betaine_transp_sub-bd"/>
</dbReference>
<dbReference type="Gene3D" id="3.40.190.10">
    <property type="entry name" value="Periplasmic binding protein-like II"/>
    <property type="match status" value="1"/>
</dbReference>
<sequence length="309" mass="32397">MTSFRNRTGRIGAVTLAAGLVLSLASCSSSDPTAPPKADGGGDAVVVGSFAFPESEILGEIYAQALEAKGIDVTTKFNIGPRQQTIPALQDGSINLIPEYNGNLLAYYNPDYTERTTDEVNGALSDAVAKDKLRVLDSAEAEDKDAYVVTSETAAKGISSIGDLTKIEPFKLGANPQFGELGYGIPGLKSVYKVSDVDFVPIEDFGGPDTVKALVDDSVQVADIYTTSPALTAEKLVVLDDPENLISAQNITPLIADSVYSDEIASALDAVSAALTTDDLIALRDRVEGDEKASAATAAKDWLAEKGLD</sequence>
<evidence type="ECO:0000256" key="1">
    <source>
        <dbReference type="SAM" id="SignalP"/>
    </source>
</evidence>
<dbReference type="EMBL" id="JACKXE010000002">
    <property type="protein sequence ID" value="MBB6629816.1"/>
    <property type="molecule type" value="Genomic_DNA"/>
</dbReference>